<evidence type="ECO:0000313" key="1">
    <source>
        <dbReference type="EMBL" id="SUJ16429.1"/>
    </source>
</evidence>
<dbReference type="EMBL" id="UGYW01000002">
    <property type="protein sequence ID" value="SUJ16429.1"/>
    <property type="molecule type" value="Genomic_DNA"/>
</dbReference>
<accession>A0A380CCA2</accession>
<dbReference type="AlphaFoldDB" id="A0A380CCA2"/>
<dbReference type="RefSeq" id="WP_003011544.1">
    <property type="nucleotide sequence ID" value="NZ_CP068082.1"/>
</dbReference>
<proteinExistence type="predicted"/>
<dbReference type="Pfam" id="PF11236">
    <property type="entry name" value="DUF3037"/>
    <property type="match status" value="1"/>
</dbReference>
<dbReference type="Proteomes" id="UP000254893">
    <property type="component" value="Unassembled WGS sequence"/>
</dbReference>
<reference evidence="1 2" key="1">
    <citation type="submission" date="2018-06" db="EMBL/GenBank/DDBJ databases">
        <authorList>
            <consortium name="Pathogen Informatics"/>
            <person name="Doyle S."/>
        </authorList>
    </citation>
    <scope>NUCLEOTIDE SEQUENCE [LARGE SCALE GENOMIC DNA]</scope>
    <source>
        <strain evidence="1 2">NCTC11388</strain>
    </source>
</reference>
<gene>
    <name evidence="1" type="ORF">NCTC11388_02611</name>
</gene>
<dbReference type="InterPro" id="IPR021398">
    <property type="entry name" value="DUF3037"/>
</dbReference>
<protein>
    <submittedName>
        <fullName evidence="1">Protein of uncharacterized function (DUF3037)</fullName>
    </submittedName>
</protein>
<sequence length="125" mass="14376">MKNVFEYAVVRLVPRVEREEFINVGVILYCKKMRYSGFLWQLNDDKCSVLCGDLDVAMIRQHLHSFEQICNGSSDGGKLAELDQAERFRWLTARRSTLIQCSPVHPGLTENPADTLQDLFEKLVI</sequence>
<name>A0A380CCA2_SPHSI</name>
<organism evidence="1 2">
    <name type="scientific">Sphingobacterium spiritivorum</name>
    <name type="common">Flavobacterium spiritivorum</name>
    <dbReference type="NCBI Taxonomy" id="258"/>
    <lineage>
        <taxon>Bacteria</taxon>
        <taxon>Pseudomonadati</taxon>
        <taxon>Bacteroidota</taxon>
        <taxon>Sphingobacteriia</taxon>
        <taxon>Sphingobacteriales</taxon>
        <taxon>Sphingobacteriaceae</taxon>
        <taxon>Sphingobacterium</taxon>
    </lineage>
</organism>
<evidence type="ECO:0000313" key="2">
    <source>
        <dbReference type="Proteomes" id="UP000254893"/>
    </source>
</evidence>